<dbReference type="Gene3D" id="3.80.10.10">
    <property type="entry name" value="Ribonuclease Inhibitor"/>
    <property type="match status" value="1"/>
</dbReference>
<evidence type="ECO:0008006" key="3">
    <source>
        <dbReference type="Google" id="ProtNLM"/>
    </source>
</evidence>
<accession>A0ABT7PSA7</accession>
<dbReference type="InterPro" id="IPR032675">
    <property type="entry name" value="LRR_dom_sf"/>
</dbReference>
<protein>
    <recommendedName>
        <fullName evidence="3">Leucine Rich repeats (2 copies)</fullName>
    </recommendedName>
</protein>
<reference evidence="1 2" key="1">
    <citation type="submission" date="2023-06" db="EMBL/GenBank/DDBJ databases">
        <title>Roseiconus lacunae JC819 isolated from Gulf of Mannar region, Tamil Nadu.</title>
        <authorList>
            <person name="Pk S."/>
            <person name="Ch S."/>
            <person name="Ch V.R."/>
        </authorList>
    </citation>
    <scope>NUCLEOTIDE SEQUENCE [LARGE SCALE GENOMIC DNA]</scope>
    <source>
        <strain evidence="1 2">JC819</strain>
    </source>
</reference>
<organism evidence="1 2">
    <name type="scientific">Roseiconus lacunae</name>
    <dbReference type="NCBI Taxonomy" id="2605694"/>
    <lineage>
        <taxon>Bacteria</taxon>
        <taxon>Pseudomonadati</taxon>
        <taxon>Planctomycetota</taxon>
        <taxon>Planctomycetia</taxon>
        <taxon>Pirellulales</taxon>
        <taxon>Pirellulaceae</taxon>
        <taxon>Roseiconus</taxon>
    </lineage>
</organism>
<dbReference type="SUPFAM" id="SSF52047">
    <property type="entry name" value="RNI-like"/>
    <property type="match status" value="1"/>
</dbReference>
<sequence>MRISRFSIRALVVAIGFIAICLHFATRQQRIAAELRNADARIYYRYQYENWDDPERYSRNNRLELPSLIRFAGPDMVSTIVDVSLSGPEDPSRAAELCSKLPSLRLLAIQDCPLADSDLNQLAGLNDLRGLYLRGTSITDASAATLKELRHLRVLNVTETSLSEEALAELRQSLPYTKIHSGARIGGMM</sequence>
<proteinExistence type="predicted"/>
<dbReference type="RefSeq" id="WP_289167525.1">
    <property type="nucleotide sequence ID" value="NZ_JASZZN010000042.1"/>
</dbReference>
<evidence type="ECO:0000313" key="2">
    <source>
        <dbReference type="Proteomes" id="UP001239462"/>
    </source>
</evidence>
<dbReference type="EMBL" id="JASZZN010000042">
    <property type="protein sequence ID" value="MDM4019383.1"/>
    <property type="molecule type" value="Genomic_DNA"/>
</dbReference>
<evidence type="ECO:0000313" key="1">
    <source>
        <dbReference type="EMBL" id="MDM4019383.1"/>
    </source>
</evidence>
<gene>
    <name evidence="1" type="ORF">QTN89_28265</name>
</gene>
<comment type="caution">
    <text evidence="1">The sequence shown here is derived from an EMBL/GenBank/DDBJ whole genome shotgun (WGS) entry which is preliminary data.</text>
</comment>
<name>A0ABT7PSA7_9BACT</name>
<keyword evidence="2" id="KW-1185">Reference proteome</keyword>
<dbReference type="Proteomes" id="UP001239462">
    <property type="component" value="Unassembled WGS sequence"/>
</dbReference>